<evidence type="ECO:0000313" key="9">
    <source>
        <dbReference type="Proteomes" id="UP000005695"/>
    </source>
</evidence>
<dbReference type="Proteomes" id="UP000005695">
    <property type="component" value="Unassembled WGS sequence"/>
</dbReference>
<reference evidence="8" key="2">
    <citation type="submission" date="2006-05" db="EMBL/GenBank/DDBJ databases">
        <title>Sequencing of the draft genome and assembly of Desulfuromonas acetoxidans DSM 684.</title>
        <authorList>
            <consortium name="US DOE Joint Genome Institute (JGI-PGF)"/>
            <person name="Copeland A."/>
            <person name="Lucas S."/>
            <person name="Lapidus A."/>
            <person name="Barry K."/>
            <person name="Detter J.C."/>
            <person name="Glavina del Rio T."/>
            <person name="Hammon N."/>
            <person name="Israni S."/>
            <person name="Dalin E."/>
            <person name="Tice H."/>
            <person name="Bruce D."/>
            <person name="Pitluck S."/>
            <person name="Richardson P."/>
        </authorList>
    </citation>
    <scope>NUCLEOTIDE SEQUENCE [LARGE SCALE GENOMIC DNA]</scope>
    <source>
        <strain evidence="8">DSM 684</strain>
    </source>
</reference>
<accession>Q1K272</accession>
<dbReference type="InterPro" id="IPR050320">
    <property type="entry name" value="N5-glutamine_MTase"/>
</dbReference>
<evidence type="ECO:0000256" key="3">
    <source>
        <dbReference type="ARBA" id="ARBA00022691"/>
    </source>
</evidence>
<feature type="domain" description="Methyltransferase small" evidence="6">
    <location>
        <begin position="113"/>
        <end position="200"/>
    </location>
</feature>
<dbReference type="InterPro" id="IPR007848">
    <property type="entry name" value="Small_mtfrase_dom"/>
</dbReference>
<keyword evidence="1 5" id="KW-0489">Methyltransferase</keyword>
<evidence type="ECO:0000256" key="4">
    <source>
        <dbReference type="ARBA" id="ARBA00048391"/>
    </source>
</evidence>
<keyword evidence="3 5" id="KW-0949">S-adenosyl-L-methionine</keyword>
<dbReference type="GO" id="GO:0003676">
    <property type="term" value="F:nucleic acid binding"/>
    <property type="evidence" value="ECO:0007669"/>
    <property type="project" value="InterPro"/>
</dbReference>
<protein>
    <recommendedName>
        <fullName evidence="5">Release factor glutamine methyltransferase</fullName>
        <shortName evidence="5">RF MTase</shortName>
        <ecNumber evidence="5">2.1.1.297</ecNumber>
    </recommendedName>
    <alternativeName>
        <fullName evidence="5">N5-glutamine methyltransferase PrmC</fullName>
    </alternativeName>
    <alternativeName>
        <fullName evidence="5">Protein-(glutamine-N5) MTase PrmC</fullName>
    </alternativeName>
    <alternativeName>
        <fullName evidence="5">Protein-glutamine N-methyltransferase PrmC</fullName>
    </alternativeName>
</protein>
<proteinExistence type="inferred from homology"/>
<dbReference type="EMBL" id="AAEW02000004">
    <property type="protein sequence ID" value="EAT16567.1"/>
    <property type="molecule type" value="Genomic_DNA"/>
</dbReference>
<evidence type="ECO:0000313" key="8">
    <source>
        <dbReference type="EMBL" id="EAT16567.1"/>
    </source>
</evidence>
<comment type="caution">
    <text evidence="5">Lacks conserved residue(s) required for the propagation of feature annotation.</text>
</comment>
<gene>
    <name evidence="5" type="primary">prmC</name>
    <name evidence="8" type="ORF">Dace_2662</name>
</gene>
<dbReference type="InterPro" id="IPR040758">
    <property type="entry name" value="PrmC_N"/>
</dbReference>
<dbReference type="NCBIfam" id="TIGR03534">
    <property type="entry name" value="RF_mod_PrmC"/>
    <property type="match status" value="1"/>
</dbReference>
<sequence length="293" mass="32223">MTERWTVLSVLRWTAEYLKEKGIDSPRLDAELLIGDALNKDRVGLYLCYDQPLQPQELTKIRQLVARRAKREPLQYIVGHTEFWSLPFKVAPGVLIPRGDTEILVEEALRLLEDNTTSQQPVLDVGTGSGAIAVALAHSCPDLQVEAVDLQPEALAQAQANAELNGVAERLSFRQQDMAVLSGGPYRLVVSNPPYIREDEMDGLMPEVREHEPAVALQAGSDGLDCYRLLCEQALNLLIPGGWLLVEVGAGQADDVAALMVRHGLPETFQREDYNGIVRVVGGQAPAHTDKES</sequence>
<evidence type="ECO:0000259" key="7">
    <source>
        <dbReference type="Pfam" id="PF17827"/>
    </source>
</evidence>
<feature type="binding site" evidence="5">
    <location>
        <position position="149"/>
    </location>
    <ligand>
        <name>S-adenosyl-L-methionine</name>
        <dbReference type="ChEBI" id="CHEBI:59789"/>
    </ligand>
</feature>
<dbReference type="GO" id="GO:0102559">
    <property type="term" value="F:peptide chain release factor N(5)-glutamine methyltransferase activity"/>
    <property type="evidence" value="ECO:0007669"/>
    <property type="project" value="UniProtKB-EC"/>
</dbReference>
<evidence type="ECO:0000259" key="6">
    <source>
        <dbReference type="Pfam" id="PF05175"/>
    </source>
</evidence>
<comment type="catalytic activity">
    <reaction evidence="4 5">
        <text>L-glutaminyl-[peptide chain release factor] + S-adenosyl-L-methionine = N(5)-methyl-L-glutaminyl-[peptide chain release factor] + S-adenosyl-L-homocysteine + H(+)</text>
        <dbReference type="Rhea" id="RHEA:42896"/>
        <dbReference type="Rhea" id="RHEA-COMP:10271"/>
        <dbReference type="Rhea" id="RHEA-COMP:10272"/>
        <dbReference type="ChEBI" id="CHEBI:15378"/>
        <dbReference type="ChEBI" id="CHEBI:30011"/>
        <dbReference type="ChEBI" id="CHEBI:57856"/>
        <dbReference type="ChEBI" id="CHEBI:59789"/>
        <dbReference type="ChEBI" id="CHEBI:61891"/>
        <dbReference type="EC" id="2.1.1.297"/>
    </reaction>
</comment>
<comment type="similarity">
    <text evidence="5">Belongs to the protein N5-glutamine methyltransferase family. PrmC subfamily.</text>
</comment>
<keyword evidence="9" id="KW-1185">Reference proteome</keyword>
<organism evidence="8 9">
    <name type="scientific">Desulfuromonas acetoxidans (strain DSM 684 / 11070)</name>
    <dbReference type="NCBI Taxonomy" id="281689"/>
    <lineage>
        <taxon>Bacteria</taxon>
        <taxon>Pseudomonadati</taxon>
        <taxon>Thermodesulfobacteriota</taxon>
        <taxon>Desulfuromonadia</taxon>
        <taxon>Desulfuromonadales</taxon>
        <taxon>Desulfuromonadaceae</taxon>
        <taxon>Desulfuromonas</taxon>
    </lineage>
</organism>
<keyword evidence="2 5" id="KW-0808">Transferase</keyword>
<dbReference type="Gene3D" id="1.10.8.10">
    <property type="entry name" value="DNA helicase RuvA subunit, C-terminal domain"/>
    <property type="match status" value="1"/>
</dbReference>
<feature type="binding site" evidence="5">
    <location>
        <begin position="192"/>
        <end position="195"/>
    </location>
    <ligand>
        <name>substrate</name>
    </ligand>
</feature>
<feature type="domain" description="Release factor glutamine methyltransferase N-terminal" evidence="7">
    <location>
        <begin position="10"/>
        <end position="79"/>
    </location>
</feature>
<dbReference type="AlphaFoldDB" id="Q1K272"/>
<dbReference type="Pfam" id="PF17827">
    <property type="entry name" value="PrmC_N"/>
    <property type="match status" value="1"/>
</dbReference>
<dbReference type="EC" id="2.1.1.297" evidence="5"/>
<dbReference type="SUPFAM" id="SSF53335">
    <property type="entry name" value="S-adenosyl-L-methionine-dependent methyltransferases"/>
    <property type="match status" value="1"/>
</dbReference>
<feature type="binding site" evidence="5">
    <location>
        <position position="192"/>
    </location>
    <ligand>
        <name>S-adenosyl-L-methionine</name>
        <dbReference type="ChEBI" id="CHEBI:59789"/>
    </ligand>
</feature>
<reference evidence="8" key="1">
    <citation type="submission" date="2006-05" db="EMBL/GenBank/DDBJ databases">
        <title>Annotation of the draft genome assembly of Desulfuromonas acetoxidans DSM 684.</title>
        <authorList>
            <consortium name="US DOE Joint Genome Institute (JGI-ORNL)"/>
            <person name="Larimer F."/>
            <person name="Land M."/>
            <person name="Hauser L."/>
        </authorList>
    </citation>
    <scope>NUCLEOTIDE SEQUENCE [LARGE SCALE GENOMIC DNA]</scope>
    <source>
        <strain evidence="8">DSM 684</strain>
    </source>
</reference>
<dbReference type="InterPro" id="IPR029063">
    <property type="entry name" value="SAM-dependent_MTases_sf"/>
</dbReference>
<dbReference type="PANTHER" id="PTHR18895">
    <property type="entry name" value="HEMK METHYLTRANSFERASE"/>
    <property type="match status" value="1"/>
</dbReference>
<dbReference type="PANTHER" id="PTHR18895:SF74">
    <property type="entry name" value="MTRF1L RELEASE FACTOR GLUTAMINE METHYLTRANSFERASE"/>
    <property type="match status" value="1"/>
</dbReference>
<dbReference type="GO" id="GO:0032259">
    <property type="term" value="P:methylation"/>
    <property type="evidence" value="ECO:0007669"/>
    <property type="project" value="UniProtKB-KW"/>
</dbReference>
<evidence type="ECO:0000256" key="5">
    <source>
        <dbReference type="HAMAP-Rule" id="MF_02126"/>
    </source>
</evidence>
<dbReference type="InterPro" id="IPR019874">
    <property type="entry name" value="RF_methyltr_PrmC"/>
</dbReference>
<evidence type="ECO:0000256" key="1">
    <source>
        <dbReference type="ARBA" id="ARBA00022603"/>
    </source>
</evidence>
<evidence type="ECO:0000256" key="2">
    <source>
        <dbReference type="ARBA" id="ARBA00022679"/>
    </source>
</evidence>
<dbReference type="OrthoDB" id="9800643at2"/>
<dbReference type="Gene3D" id="3.40.50.150">
    <property type="entry name" value="Vaccinia Virus protein VP39"/>
    <property type="match status" value="1"/>
</dbReference>
<dbReference type="NCBIfam" id="TIGR00536">
    <property type="entry name" value="hemK_fam"/>
    <property type="match status" value="1"/>
</dbReference>
<feature type="binding site" evidence="5">
    <location>
        <begin position="126"/>
        <end position="130"/>
    </location>
    <ligand>
        <name>S-adenosyl-L-methionine</name>
        <dbReference type="ChEBI" id="CHEBI:59789"/>
    </ligand>
</feature>
<dbReference type="HAMAP" id="MF_02126">
    <property type="entry name" value="RF_methyltr_PrmC"/>
    <property type="match status" value="1"/>
</dbReference>
<name>Q1K272_DESA6</name>
<dbReference type="PROSITE" id="PS00092">
    <property type="entry name" value="N6_MTASE"/>
    <property type="match status" value="1"/>
</dbReference>
<dbReference type="RefSeq" id="WP_005998556.1">
    <property type="nucleotide sequence ID" value="NZ_AAEW02000004.1"/>
</dbReference>
<dbReference type="Pfam" id="PF05175">
    <property type="entry name" value="MTS"/>
    <property type="match status" value="1"/>
</dbReference>
<dbReference type="CDD" id="cd02440">
    <property type="entry name" value="AdoMet_MTases"/>
    <property type="match status" value="1"/>
</dbReference>
<comment type="caution">
    <text evidence="8">The sequence shown here is derived from an EMBL/GenBank/DDBJ whole genome shotgun (WGS) entry which is preliminary data.</text>
</comment>
<dbReference type="InterPro" id="IPR004556">
    <property type="entry name" value="HemK-like"/>
</dbReference>
<dbReference type="InterPro" id="IPR002052">
    <property type="entry name" value="DNA_methylase_N6_adenine_CS"/>
</dbReference>
<comment type="function">
    <text evidence="5">Methylates the class 1 translation termination release factors RF1/PrfA and RF2/PrfB on the glutamine residue of the universally conserved GGQ motif.</text>
</comment>